<keyword evidence="5" id="KW-1185">Reference proteome</keyword>
<dbReference type="EMBL" id="PNBA02000012">
    <property type="protein sequence ID" value="KAG6406689.1"/>
    <property type="molecule type" value="Genomic_DNA"/>
</dbReference>
<evidence type="ECO:0000313" key="4">
    <source>
        <dbReference type="EMBL" id="KAG6406689.1"/>
    </source>
</evidence>
<evidence type="ECO:0000313" key="3">
    <source>
        <dbReference type="EMBL" id="KAG6406686.1"/>
    </source>
</evidence>
<evidence type="ECO:0000313" key="5">
    <source>
        <dbReference type="Proteomes" id="UP000298416"/>
    </source>
</evidence>
<reference evidence="3" key="1">
    <citation type="submission" date="2018-01" db="EMBL/GenBank/DDBJ databases">
        <authorList>
            <person name="Mao J.F."/>
        </authorList>
    </citation>
    <scope>NUCLEOTIDE SEQUENCE</scope>
    <source>
        <strain evidence="3">Huo1</strain>
        <tissue evidence="3">Leaf</tissue>
    </source>
</reference>
<dbReference type="EMBL" id="PNBA02000012">
    <property type="protein sequence ID" value="KAG6406686.1"/>
    <property type="molecule type" value="Genomic_DNA"/>
</dbReference>
<feature type="compositionally biased region" description="Polar residues" evidence="1">
    <location>
        <begin position="1"/>
        <end position="12"/>
    </location>
</feature>
<protein>
    <submittedName>
        <fullName evidence="3">Uncharacterized protein</fullName>
    </submittedName>
</protein>
<organism evidence="3">
    <name type="scientific">Salvia splendens</name>
    <name type="common">Scarlet sage</name>
    <dbReference type="NCBI Taxonomy" id="180675"/>
    <lineage>
        <taxon>Eukaryota</taxon>
        <taxon>Viridiplantae</taxon>
        <taxon>Streptophyta</taxon>
        <taxon>Embryophyta</taxon>
        <taxon>Tracheophyta</taxon>
        <taxon>Spermatophyta</taxon>
        <taxon>Magnoliopsida</taxon>
        <taxon>eudicotyledons</taxon>
        <taxon>Gunneridae</taxon>
        <taxon>Pentapetalae</taxon>
        <taxon>asterids</taxon>
        <taxon>lamiids</taxon>
        <taxon>Lamiales</taxon>
        <taxon>Lamiaceae</taxon>
        <taxon>Nepetoideae</taxon>
        <taxon>Mentheae</taxon>
        <taxon>Salviinae</taxon>
        <taxon>Salvia</taxon>
        <taxon>Salvia subgen. Calosphace</taxon>
        <taxon>core Calosphace</taxon>
    </lineage>
</organism>
<comment type="caution">
    <text evidence="3">The sequence shown here is derived from an EMBL/GenBank/DDBJ whole genome shotgun (WGS) entry which is preliminary data.</text>
</comment>
<evidence type="ECO:0000313" key="2">
    <source>
        <dbReference type="EMBL" id="KAG6406685.1"/>
    </source>
</evidence>
<sequence>MNPSGNATTTTPCIPAPKLSSTAGQRGGTDVSYEQLEQLRNSLMMFEHGAEAKLNGGGSSAAAGVKPSPP</sequence>
<name>A0A8X8X489_SALSN</name>
<proteinExistence type="predicted"/>
<dbReference type="Proteomes" id="UP000298416">
    <property type="component" value="Unassembled WGS sequence"/>
</dbReference>
<dbReference type="EMBL" id="PNBA02000012">
    <property type="protein sequence ID" value="KAG6406685.1"/>
    <property type="molecule type" value="Genomic_DNA"/>
</dbReference>
<accession>A0A8X8X489</accession>
<feature type="region of interest" description="Disordered" evidence="1">
    <location>
        <begin position="50"/>
        <end position="70"/>
    </location>
</feature>
<feature type="region of interest" description="Disordered" evidence="1">
    <location>
        <begin position="1"/>
        <end position="29"/>
    </location>
</feature>
<dbReference type="AlphaFoldDB" id="A0A8X8X489"/>
<gene>
    <name evidence="2" type="ORF">SASPL_134294</name>
    <name evidence="3" type="ORF">SASPL_134295</name>
    <name evidence="4" type="ORF">SASPL_134298</name>
</gene>
<evidence type="ECO:0000256" key="1">
    <source>
        <dbReference type="SAM" id="MobiDB-lite"/>
    </source>
</evidence>
<reference evidence="3" key="2">
    <citation type="submission" date="2020-08" db="EMBL/GenBank/DDBJ databases">
        <title>Plant Genome Project.</title>
        <authorList>
            <person name="Zhang R.-G."/>
        </authorList>
    </citation>
    <scope>NUCLEOTIDE SEQUENCE</scope>
    <source>
        <strain evidence="3">Huo1</strain>
        <tissue evidence="3">Leaf</tissue>
    </source>
</reference>